<dbReference type="GO" id="GO:0005634">
    <property type="term" value="C:nucleus"/>
    <property type="evidence" value="ECO:0007669"/>
    <property type="project" value="TreeGrafter"/>
</dbReference>
<dbReference type="GO" id="GO:0051225">
    <property type="term" value="P:spindle assembly"/>
    <property type="evidence" value="ECO:0007669"/>
    <property type="project" value="TreeGrafter"/>
</dbReference>
<feature type="domain" description="SAC3/GANP/THP3 conserved" evidence="1">
    <location>
        <begin position="15"/>
        <end position="301"/>
    </location>
</feature>
<dbReference type="InterPro" id="IPR005062">
    <property type="entry name" value="SAC3/GANP/THP3_conserved"/>
</dbReference>
<dbReference type="PANTHER" id="PTHR12436:SF38">
    <property type="entry name" value="SAC3 DOMAIN-CONTAINING PROTEIN 1"/>
    <property type="match status" value="1"/>
</dbReference>
<organism evidence="2 3">
    <name type="scientific">Patella caerulea</name>
    <name type="common">Rayed Mediterranean limpet</name>
    <dbReference type="NCBI Taxonomy" id="87958"/>
    <lineage>
        <taxon>Eukaryota</taxon>
        <taxon>Metazoa</taxon>
        <taxon>Spiralia</taxon>
        <taxon>Lophotrochozoa</taxon>
        <taxon>Mollusca</taxon>
        <taxon>Gastropoda</taxon>
        <taxon>Patellogastropoda</taxon>
        <taxon>Patelloidea</taxon>
        <taxon>Patellidae</taxon>
        <taxon>Patella</taxon>
    </lineage>
</organism>
<proteinExistence type="predicted"/>
<dbReference type="Gene3D" id="1.25.40.990">
    <property type="match status" value="1"/>
</dbReference>
<dbReference type="InterPro" id="IPR045107">
    <property type="entry name" value="SAC3/GANP/THP3"/>
</dbReference>
<dbReference type="AlphaFoldDB" id="A0AAN8PXF2"/>
<evidence type="ECO:0000313" key="3">
    <source>
        <dbReference type="Proteomes" id="UP001347796"/>
    </source>
</evidence>
<dbReference type="Pfam" id="PF03399">
    <property type="entry name" value="SAC3_GANP"/>
    <property type="match status" value="1"/>
</dbReference>
<keyword evidence="3" id="KW-1185">Reference proteome</keyword>
<gene>
    <name evidence="2" type="ORF">SNE40_013312</name>
</gene>
<comment type="caution">
    <text evidence="2">The sequence shown here is derived from an EMBL/GenBank/DDBJ whole genome shotgun (WGS) entry which is preliminary data.</text>
</comment>
<name>A0AAN8PXF2_PATCE</name>
<dbReference type="GO" id="GO:0005819">
    <property type="term" value="C:spindle"/>
    <property type="evidence" value="ECO:0007669"/>
    <property type="project" value="TreeGrafter"/>
</dbReference>
<dbReference type="GO" id="GO:0051298">
    <property type="term" value="P:centrosome duplication"/>
    <property type="evidence" value="ECO:0007669"/>
    <property type="project" value="TreeGrafter"/>
</dbReference>
<dbReference type="Proteomes" id="UP001347796">
    <property type="component" value="Unassembled WGS sequence"/>
</dbReference>
<accession>A0AAN8PXF2</accession>
<dbReference type="PANTHER" id="PTHR12436">
    <property type="entry name" value="80 KDA MCM3-ASSOCIATED PROTEIN"/>
    <property type="match status" value="1"/>
</dbReference>
<dbReference type="GO" id="GO:0005813">
    <property type="term" value="C:centrosome"/>
    <property type="evidence" value="ECO:0007669"/>
    <property type="project" value="TreeGrafter"/>
</dbReference>
<evidence type="ECO:0000313" key="2">
    <source>
        <dbReference type="EMBL" id="KAK6178545.1"/>
    </source>
</evidence>
<evidence type="ECO:0000259" key="1">
    <source>
        <dbReference type="Pfam" id="PF03399"/>
    </source>
</evidence>
<protein>
    <recommendedName>
        <fullName evidence="1">SAC3/GANP/THP3 conserved domain-containing protein</fullName>
    </recommendedName>
</protein>
<sequence>MDTASIVVGTCLKKCPQPEIEMREREGLLHHFEIVEGQERLKRPKCVIDRMVKEYKRPAAGQDVADPETLRPVPVLHQTIDYLYSIVTRPNTEWYHIYDYVFDRLRAVRQDIVIQDIQGLDAISLLEKIIRFYILAVYRMGNKITPSFDPTINNQHTQECLKRLLSLYNEVDGPHSNQIEFESIYLMFNLGDTSALLHYLDLPTLIRNHPHLNLVYCASINYLLQNYVKCLRQIKKLTNVLCLCAAHRHLCKIQQSSLYIMSVAYGSKNCKYPTCHLEDLLCFNSQEEVENTLEKCGLPVKDGSVCFQKSLFKQEDKVSWKPWQQLENLLNRCNLTDILLGKSDRIQLPNISDLSLNDR</sequence>
<dbReference type="EMBL" id="JAZGQO010000009">
    <property type="protein sequence ID" value="KAK6178545.1"/>
    <property type="molecule type" value="Genomic_DNA"/>
</dbReference>
<reference evidence="2 3" key="1">
    <citation type="submission" date="2024-01" db="EMBL/GenBank/DDBJ databases">
        <title>The genome of the rayed Mediterranean limpet Patella caerulea (Linnaeus, 1758).</title>
        <authorList>
            <person name="Anh-Thu Weber A."/>
            <person name="Halstead-Nussloch G."/>
        </authorList>
    </citation>
    <scope>NUCLEOTIDE SEQUENCE [LARGE SCALE GENOMIC DNA]</scope>
    <source>
        <strain evidence="2">AATW-2023a</strain>
        <tissue evidence="2">Whole specimen</tissue>
    </source>
</reference>